<sequence>MPNTKLPEHITVSLTENLNALKEYTGNSAALAIRQLTVGGVDIATVGGEGMIAVDQHNKLIAALNRKYEYQYATPEDIAQFVCQGSLFANQLFELSTFDKVLMQMGNGNLILLIDGHPIAIAMTMPGFAYRSISQPDNEINERGSKEAFTEPIRVNMALLERRIKSDKLRMEMQECGTVSRTEYCLVWLEDAADPALLEQVRQKLKKVKLRQVLNSGYLQYFLEPKGFHLFPNVGQTERPDTLCAKLDEGRIGVLVDGNPFALIVPYLFSENFQTMDDYCSKPYYATLMRLIKYLAFGLAVLLPGLYVAIGTFHQELVPHSLLFSIVAAEETTPFSLMVEALVIHFLYEIMREAGLRLPKAIGHAVSIVGALVIGDVAVSAGLIGTPMVLVVALTAISSFVVPNLHQPVSLLRFLLIVIGGTFGLYGISLAIAAVAVNAASMQNGGVPYLSPISPLNPASLGDTFVRKNTRWLSRHHITVNHLYGSNPPKSDSDKE</sequence>
<dbReference type="EMBL" id="DVGY01000133">
    <property type="protein sequence ID" value="HIR41355.1"/>
    <property type="molecule type" value="Genomic_DNA"/>
</dbReference>
<dbReference type="Proteomes" id="UP000886749">
    <property type="component" value="Unassembled WGS sequence"/>
</dbReference>
<keyword evidence="3" id="KW-0812">Transmembrane</keyword>
<feature type="transmembrane region" description="Helical" evidence="3">
    <location>
        <begin position="291"/>
        <end position="310"/>
    </location>
</feature>
<protein>
    <submittedName>
        <fullName evidence="4">Spore germination protein</fullName>
    </submittedName>
</protein>
<organism evidence="4 5">
    <name type="scientific">Candidatus Egerieicola pullicola</name>
    <dbReference type="NCBI Taxonomy" id="2840775"/>
    <lineage>
        <taxon>Bacteria</taxon>
        <taxon>Bacillati</taxon>
        <taxon>Bacillota</taxon>
        <taxon>Clostridia</taxon>
        <taxon>Eubacteriales</taxon>
        <taxon>Oscillospiraceae</taxon>
        <taxon>Oscillospiraceae incertae sedis</taxon>
        <taxon>Candidatus Egerieicola</taxon>
    </lineage>
</organism>
<evidence type="ECO:0000313" key="5">
    <source>
        <dbReference type="Proteomes" id="UP000886749"/>
    </source>
</evidence>
<reference evidence="4" key="1">
    <citation type="submission" date="2020-10" db="EMBL/GenBank/DDBJ databases">
        <authorList>
            <person name="Gilroy R."/>
        </authorList>
    </citation>
    <scope>NUCLEOTIDE SEQUENCE</scope>
    <source>
        <strain evidence="4">CHK184-25365</strain>
    </source>
</reference>
<keyword evidence="2 3" id="KW-0472">Membrane</keyword>
<evidence type="ECO:0000256" key="2">
    <source>
        <dbReference type="ARBA" id="ARBA00023136"/>
    </source>
</evidence>
<dbReference type="GO" id="GO:0016020">
    <property type="term" value="C:membrane"/>
    <property type="evidence" value="ECO:0007669"/>
    <property type="project" value="InterPro"/>
</dbReference>
<comment type="caution">
    <text evidence="4">The sequence shown here is derived from an EMBL/GenBank/DDBJ whole genome shotgun (WGS) entry which is preliminary data.</text>
</comment>
<dbReference type="PIRSF" id="PIRSF005690">
    <property type="entry name" value="GerBA"/>
    <property type="match status" value="1"/>
</dbReference>
<proteinExistence type="inferred from homology"/>
<feature type="transmembrane region" description="Helical" evidence="3">
    <location>
        <begin position="322"/>
        <end position="348"/>
    </location>
</feature>
<gene>
    <name evidence="4" type="ORF">IAB36_05970</name>
</gene>
<feature type="transmembrane region" description="Helical" evidence="3">
    <location>
        <begin position="414"/>
        <end position="437"/>
    </location>
</feature>
<dbReference type="AlphaFoldDB" id="A0A9D1DE93"/>
<keyword evidence="3" id="KW-1133">Transmembrane helix</keyword>
<dbReference type="InterPro" id="IPR004995">
    <property type="entry name" value="Spore_Ger"/>
</dbReference>
<evidence type="ECO:0000256" key="3">
    <source>
        <dbReference type="SAM" id="Phobius"/>
    </source>
</evidence>
<dbReference type="InterPro" id="IPR050768">
    <property type="entry name" value="UPF0353/GerABKA_families"/>
</dbReference>
<dbReference type="PANTHER" id="PTHR22550">
    <property type="entry name" value="SPORE GERMINATION PROTEIN"/>
    <property type="match status" value="1"/>
</dbReference>
<accession>A0A9D1DE93</accession>
<dbReference type="Pfam" id="PF03323">
    <property type="entry name" value="GerA"/>
    <property type="match status" value="1"/>
</dbReference>
<dbReference type="PANTHER" id="PTHR22550:SF5">
    <property type="entry name" value="LEUCINE ZIPPER PROTEIN 4"/>
    <property type="match status" value="1"/>
</dbReference>
<evidence type="ECO:0000256" key="1">
    <source>
        <dbReference type="ARBA" id="ARBA00005278"/>
    </source>
</evidence>
<feature type="transmembrane region" description="Helical" evidence="3">
    <location>
        <begin position="369"/>
        <end position="402"/>
    </location>
</feature>
<comment type="similarity">
    <text evidence="1">Belongs to the GerABKA family.</text>
</comment>
<name>A0A9D1DE93_9FIRM</name>
<reference evidence="4" key="2">
    <citation type="journal article" date="2021" name="PeerJ">
        <title>Extensive microbial diversity within the chicken gut microbiome revealed by metagenomics and culture.</title>
        <authorList>
            <person name="Gilroy R."/>
            <person name="Ravi A."/>
            <person name="Getino M."/>
            <person name="Pursley I."/>
            <person name="Horton D.L."/>
            <person name="Alikhan N.F."/>
            <person name="Baker D."/>
            <person name="Gharbi K."/>
            <person name="Hall N."/>
            <person name="Watson M."/>
            <person name="Adriaenssens E.M."/>
            <person name="Foster-Nyarko E."/>
            <person name="Jarju S."/>
            <person name="Secka A."/>
            <person name="Antonio M."/>
            <person name="Oren A."/>
            <person name="Chaudhuri R.R."/>
            <person name="La Ragione R."/>
            <person name="Hildebrand F."/>
            <person name="Pallen M.J."/>
        </authorList>
    </citation>
    <scope>NUCLEOTIDE SEQUENCE</scope>
    <source>
        <strain evidence="4">CHK184-25365</strain>
    </source>
</reference>
<evidence type="ECO:0000313" key="4">
    <source>
        <dbReference type="EMBL" id="HIR41355.1"/>
    </source>
</evidence>
<dbReference type="GO" id="GO:0009847">
    <property type="term" value="P:spore germination"/>
    <property type="evidence" value="ECO:0007669"/>
    <property type="project" value="InterPro"/>
</dbReference>